<protein>
    <submittedName>
        <fullName evidence="1">Uncharacterized protein</fullName>
    </submittedName>
</protein>
<accession>A0A1I3VX70</accession>
<sequence length="30" mass="3713">MTTLINKKSITFLKKIIMIKIKVNKYFYYK</sequence>
<evidence type="ECO:0000313" key="1">
    <source>
        <dbReference type="EMBL" id="SFJ98741.1"/>
    </source>
</evidence>
<proteinExistence type="predicted"/>
<dbReference type="AlphaFoldDB" id="A0A1I3VX70"/>
<dbReference type="Proteomes" id="UP000198635">
    <property type="component" value="Unassembled WGS sequence"/>
</dbReference>
<organism evidence="1 2">
    <name type="scientific">Desulfomicrobium apsheronum</name>
    <dbReference type="NCBI Taxonomy" id="52560"/>
    <lineage>
        <taxon>Bacteria</taxon>
        <taxon>Pseudomonadati</taxon>
        <taxon>Thermodesulfobacteriota</taxon>
        <taxon>Desulfovibrionia</taxon>
        <taxon>Desulfovibrionales</taxon>
        <taxon>Desulfomicrobiaceae</taxon>
        <taxon>Desulfomicrobium</taxon>
    </lineage>
</organism>
<dbReference type="STRING" id="52560.SAMN04488082_11147"/>
<gene>
    <name evidence="1" type="ORF">SAMN04488082_11147</name>
</gene>
<dbReference type="EMBL" id="FORX01000011">
    <property type="protein sequence ID" value="SFJ98741.1"/>
    <property type="molecule type" value="Genomic_DNA"/>
</dbReference>
<reference evidence="2" key="1">
    <citation type="submission" date="2016-10" db="EMBL/GenBank/DDBJ databases">
        <authorList>
            <person name="Varghese N."/>
            <person name="Submissions S."/>
        </authorList>
    </citation>
    <scope>NUCLEOTIDE SEQUENCE [LARGE SCALE GENOMIC DNA]</scope>
    <source>
        <strain evidence="2">DSM 5918</strain>
    </source>
</reference>
<evidence type="ECO:0000313" key="2">
    <source>
        <dbReference type="Proteomes" id="UP000198635"/>
    </source>
</evidence>
<keyword evidence="2" id="KW-1185">Reference proteome</keyword>
<name>A0A1I3VX70_9BACT</name>